<feature type="transmembrane region" description="Helical" evidence="7">
    <location>
        <begin position="293"/>
        <end position="313"/>
    </location>
</feature>
<evidence type="ECO:0000313" key="8">
    <source>
        <dbReference type="EMBL" id="ART80968.1"/>
    </source>
</evidence>
<dbReference type="OrthoDB" id="9776710at2"/>
<name>A0A1Y0D059_9GAMM</name>
<dbReference type="KEGG" id="ocm:CBP12_13060"/>
<feature type="transmembrane region" description="Helical" evidence="7">
    <location>
        <begin position="148"/>
        <end position="171"/>
    </location>
</feature>
<dbReference type="GO" id="GO:0005886">
    <property type="term" value="C:plasma membrane"/>
    <property type="evidence" value="ECO:0007669"/>
    <property type="project" value="UniProtKB-SubCell"/>
</dbReference>
<sequence length="329" mass="36946">MDLALFYYLLLGFAVLIYVVLDGFDLGLGILYPWFKSQNERDHMMRSISHVWDGNETWLVFGGVVLFAAFPAAYAGILSTMYIPIFLMLIGLIFRGVAFEYRFKSKRSKPLWDKAFFLGSAVATFCQGTILGAVVQGVEAGEQGALDWLSPFSIFTGISLMVAYALLACCYLVMKSRGKIVARSAHLGRKLVVALMVILVIVSLWTLIANEEVRARWLDGMNFFYLLPLPLLSALFGWLLYRDLDGEPHETRPFWFAVGLFIMGFAGLVVGLFPFLIPHQLTLWQASAPDSSLVFLLPGIFIFLPLIGGYTLWGYRIFSGKVEDFEEGY</sequence>
<dbReference type="GO" id="GO:0009055">
    <property type="term" value="F:electron transfer activity"/>
    <property type="evidence" value="ECO:0007669"/>
    <property type="project" value="TreeGrafter"/>
</dbReference>
<evidence type="ECO:0000256" key="5">
    <source>
        <dbReference type="ARBA" id="ARBA00022989"/>
    </source>
</evidence>
<dbReference type="Pfam" id="PF02322">
    <property type="entry name" value="Cyt_bd_oxida_II"/>
    <property type="match status" value="1"/>
</dbReference>
<dbReference type="EMBL" id="CP021376">
    <property type="protein sequence ID" value="ART80968.1"/>
    <property type="molecule type" value="Genomic_DNA"/>
</dbReference>
<feature type="transmembrane region" description="Helical" evidence="7">
    <location>
        <begin position="6"/>
        <end position="35"/>
    </location>
</feature>
<feature type="transmembrane region" description="Helical" evidence="7">
    <location>
        <begin position="223"/>
        <end position="241"/>
    </location>
</feature>
<dbReference type="GO" id="GO:0019646">
    <property type="term" value="P:aerobic electron transport chain"/>
    <property type="evidence" value="ECO:0007669"/>
    <property type="project" value="TreeGrafter"/>
</dbReference>
<organism evidence="8 9">
    <name type="scientific">Oceanisphaera avium</name>
    <dbReference type="NCBI Taxonomy" id="1903694"/>
    <lineage>
        <taxon>Bacteria</taxon>
        <taxon>Pseudomonadati</taxon>
        <taxon>Pseudomonadota</taxon>
        <taxon>Gammaproteobacteria</taxon>
        <taxon>Aeromonadales</taxon>
        <taxon>Aeromonadaceae</taxon>
        <taxon>Oceanisphaera</taxon>
    </lineage>
</organism>
<dbReference type="RefSeq" id="WP_086965092.1">
    <property type="nucleotide sequence ID" value="NZ_CP021376.1"/>
</dbReference>
<proteinExistence type="inferred from homology"/>
<evidence type="ECO:0000256" key="1">
    <source>
        <dbReference type="ARBA" id="ARBA00004651"/>
    </source>
</evidence>
<comment type="subcellular location">
    <subcellularLocation>
        <location evidence="1">Cell membrane</location>
        <topology evidence="1">Multi-pass membrane protein</topology>
    </subcellularLocation>
</comment>
<feature type="transmembrane region" description="Helical" evidence="7">
    <location>
        <begin position="253"/>
        <end position="273"/>
    </location>
</feature>
<evidence type="ECO:0000256" key="2">
    <source>
        <dbReference type="ARBA" id="ARBA00007543"/>
    </source>
</evidence>
<gene>
    <name evidence="8" type="ORF">CBP12_13060</name>
</gene>
<keyword evidence="5 7" id="KW-1133">Transmembrane helix</keyword>
<evidence type="ECO:0000256" key="4">
    <source>
        <dbReference type="ARBA" id="ARBA00022692"/>
    </source>
</evidence>
<dbReference type="PANTHER" id="PTHR43141">
    <property type="entry name" value="CYTOCHROME BD2 SUBUNIT II"/>
    <property type="match status" value="1"/>
</dbReference>
<evidence type="ECO:0000256" key="3">
    <source>
        <dbReference type="ARBA" id="ARBA00022475"/>
    </source>
</evidence>
<feature type="transmembrane region" description="Helical" evidence="7">
    <location>
        <begin position="81"/>
        <end position="103"/>
    </location>
</feature>
<feature type="transmembrane region" description="Helical" evidence="7">
    <location>
        <begin position="191"/>
        <end position="208"/>
    </location>
</feature>
<dbReference type="InterPro" id="IPR003317">
    <property type="entry name" value="Cyt-d_oxidase_su2"/>
</dbReference>
<evidence type="ECO:0000256" key="6">
    <source>
        <dbReference type="ARBA" id="ARBA00023136"/>
    </source>
</evidence>
<reference evidence="9" key="1">
    <citation type="submission" date="2017-05" db="EMBL/GenBank/DDBJ databases">
        <authorList>
            <person name="Sung H."/>
        </authorList>
    </citation>
    <scope>NUCLEOTIDE SEQUENCE [LARGE SCALE GENOMIC DNA]</scope>
    <source>
        <strain evidence="9">AMac2203</strain>
    </source>
</reference>
<dbReference type="PANTHER" id="PTHR43141:SF4">
    <property type="entry name" value="CYTOCHROME BD2 SUBUNIT II"/>
    <property type="match status" value="1"/>
</dbReference>
<keyword evidence="4 7" id="KW-0812">Transmembrane</keyword>
<evidence type="ECO:0000313" key="9">
    <source>
        <dbReference type="Proteomes" id="UP000243793"/>
    </source>
</evidence>
<keyword evidence="6 7" id="KW-0472">Membrane</keyword>
<accession>A0A1Y0D059</accession>
<dbReference type="Proteomes" id="UP000243793">
    <property type="component" value="Chromosome"/>
</dbReference>
<dbReference type="GO" id="GO:0070069">
    <property type="term" value="C:cytochrome complex"/>
    <property type="evidence" value="ECO:0007669"/>
    <property type="project" value="TreeGrafter"/>
</dbReference>
<feature type="transmembrane region" description="Helical" evidence="7">
    <location>
        <begin position="115"/>
        <end position="136"/>
    </location>
</feature>
<dbReference type="GO" id="GO:0016682">
    <property type="term" value="F:oxidoreductase activity, acting on diphenols and related substances as donors, oxygen as acceptor"/>
    <property type="evidence" value="ECO:0007669"/>
    <property type="project" value="TreeGrafter"/>
</dbReference>
<protein>
    <submittedName>
        <fullName evidence="8">Cytochrome d ubiquinol oxidase subunit II</fullName>
    </submittedName>
</protein>
<dbReference type="NCBIfam" id="TIGR00203">
    <property type="entry name" value="cydB"/>
    <property type="match status" value="1"/>
</dbReference>
<dbReference type="AlphaFoldDB" id="A0A1Y0D059"/>
<evidence type="ECO:0000256" key="7">
    <source>
        <dbReference type="SAM" id="Phobius"/>
    </source>
</evidence>
<keyword evidence="3" id="KW-1003">Cell membrane</keyword>
<keyword evidence="9" id="KW-1185">Reference proteome</keyword>
<comment type="similarity">
    <text evidence="2">Belongs to the cytochrome ubiquinol oxidase subunit 2 family.</text>
</comment>